<dbReference type="CDD" id="cd14837">
    <property type="entry name" value="AP3_Mu_N"/>
    <property type="match status" value="1"/>
</dbReference>
<dbReference type="STRING" id="246409.I1CFD4"/>
<dbReference type="Proteomes" id="UP000009138">
    <property type="component" value="Unassembled WGS sequence"/>
</dbReference>
<dbReference type="GO" id="GO:0030131">
    <property type="term" value="C:clathrin adaptor complex"/>
    <property type="evidence" value="ECO:0007669"/>
    <property type="project" value="InterPro"/>
</dbReference>
<organism evidence="5 6">
    <name type="scientific">Rhizopus delemar (strain RA 99-880 / ATCC MYA-4621 / FGSC 9543 / NRRL 43880)</name>
    <name type="common">Mucormycosis agent</name>
    <name type="synonym">Rhizopus arrhizus var. delemar</name>
    <dbReference type="NCBI Taxonomy" id="246409"/>
    <lineage>
        <taxon>Eukaryota</taxon>
        <taxon>Fungi</taxon>
        <taxon>Fungi incertae sedis</taxon>
        <taxon>Mucoromycota</taxon>
        <taxon>Mucoromycotina</taxon>
        <taxon>Mucoromycetes</taxon>
        <taxon>Mucorales</taxon>
        <taxon>Mucorineae</taxon>
        <taxon>Rhizopodaceae</taxon>
        <taxon>Rhizopus</taxon>
    </lineage>
</organism>
<dbReference type="GO" id="GO:0006886">
    <property type="term" value="P:intracellular protein transport"/>
    <property type="evidence" value="ECO:0007669"/>
    <property type="project" value="InterPro"/>
</dbReference>
<evidence type="ECO:0000256" key="3">
    <source>
        <dbReference type="ARBA" id="ARBA00022927"/>
    </source>
</evidence>
<dbReference type="OrthoDB" id="870at2759"/>
<name>I1CFD4_RHIO9</name>
<sequence length="171" mass="19463">MNSLPGSLDESSNATNLPLKESYFVRDDVPPVLETNKYWLLNVLRDELTWLCPVEREDYLGDVSETSIRDNFVTVYQLLEEMIDYGYPLTTEPNALKEIIMPPTIMNKMMTTVGAAAGVTPKVPQNMSSNVPWRKAGVKYTQNEIYFDIIEEIDATVAAYENKPKVYKNNN</sequence>
<dbReference type="Gene3D" id="2.60.40.1170">
    <property type="entry name" value="Mu homology domain, subdomain B"/>
    <property type="match status" value="1"/>
</dbReference>
<dbReference type="GO" id="GO:0016192">
    <property type="term" value="P:vesicle-mediated transport"/>
    <property type="evidence" value="ECO:0007669"/>
    <property type="project" value="InterPro"/>
</dbReference>
<dbReference type="eggNOG" id="KOG2740">
    <property type="taxonomic scope" value="Eukaryota"/>
</dbReference>
<dbReference type="InterPro" id="IPR011012">
    <property type="entry name" value="Longin-like_dom_sf"/>
</dbReference>
<protein>
    <recommendedName>
        <fullName evidence="7">AP complex mu/sigma subunit domain-containing protein</fullName>
    </recommendedName>
</protein>
<keyword evidence="4" id="KW-0472">Membrane</keyword>
<dbReference type="VEuPathDB" id="FungiDB:RO3G_11875"/>
<dbReference type="EMBL" id="CH476740">
    <property type="protein sequence ID" value="EIE87164.1"/>
    <property type="molecule type" value="Genomic_DNA"/>
</dbReference>
<evidence type="ECO:0000256" key="1">
    <source>
        <dbReference type="ARBA" id="ARBA00004308"/>
    </source>
</evidence>
<dbReference type="GO" id="GO:0012505">
    <property type="term" value="C:endomembrane system"/>
    <property type="evidence" value="ECO:0007669"/>
    <property type="project" value="UniProtKB-SubCell"/>
</dbReference>
<evidence type="ECO:0008006" key="7">
    <source>
        <dbReference type="Google" id="ProtNLM"/>
    </source>
</evidence>
<evidence type="ECO:0000313" key="6">
    <source>
        <dbReference type="Proteomes" id="UP000009138"/>
    </source>
</evidence>
<proteinExistence type="predicted"/>
<comment type="subcellular location">
    <subcellularLocation>
        <location evidence="1">Endomembrane system</location>
    </subcellularLocation>
</comment>
<dbReference type="InterPro" id="IPR036168">
    <property type="entry name" value="AP2_Mu_C_sf"/>
</dbReference>
<gene>
    <name evidence="5" type="ORF">RO3G_11875</name>
</gene>
<dbReference type="RefSeq" id="XP_067522560.1">
    <property type="nucleotide sequence ID" value="XM_067666459.1"/>
</dbReference>
<keyword evidence="6" id="KW-1185">Reference proteome</keyword>
<dbReference type="PROSITE" id="PS00990">
    <property type="entry name" value="CLAT_ADAPTOR_M_1"/>
    <property type="match status" value="1"/>
</dbReference>
<keyword evidence="3" id="KW-0653">Protein transport</keyword>
<dbReference type="InterPro" id="IPR050431">
    <property type="entry name" value="Adaptor_comp_med_subunit"/>
</dbReference>
<dbReference type="PANTHER" id="PTHR10529">
    <property type="entry name" value="AP COMPLEX SUBUNIT MU"/>
    <property type="match status" value="1"/>
</dbReference>
<dbReference type="SUPFAM" id="SSF49447">
    <property type="entry name" value="Second domain of Mu2 adaptin subunit (ap50) of ap2 adaptor"/>
    <property type="match status" value="1"/>
</dbReference>
<dbReference type="GeneID" id="93618840"/>
<dbReference type="Gene3D" id="3.30.450.60">
    <property type="match status" value="1"/>
</dbReference>
<dbReference type="InterPro" id="IPR018240">
    <property type="entry name" value="Clathrin_mu_CS"/>
</dbReference>
<dbReference type="SUPFAM" id="SSF64356">
    <property type="entry name" value="SNARE-like"/>
    <property type="match status" value="1"/>
</dbReference>
<dbReference type="InParanoid" id="I1CFD4"/>
<dbReference type="InterPro" id="IPR001392">
    <property type="entry name" value="Clathrin_mu"/>
</dbReference>
<evidence type="ECO:0000313" key="5">
    <source>
        <dbReference type="EMBL" id="EIE87164.1"/>
    </source>
</evidence>
<evidence type="ECO:0000256" key="2">
    <source>
        <dbReference type="ARBA" id="ARBA00022448"/>
    </source>
</evidence>
<evidence type="ECO:0000256" key="4">
    <source>
        <dbReference type="ARBA" id="ARBA00023136"/>
    </source>
</evidence>
<dbReference type="PRINTS" id="PR00314">
    <property type="entry name" value="CLATHRINADPT"/>
</dbReference>
<accession>I1CFD4</accession>
<dbReference type="AlphaFoldDB" id="I1CFD4"/>
<keyword evidence="2" id="KW-0813">Transport</keyword>
<reference evidence="5 6" key="1">
    <citation type="journal article" date="2009" name="PLoS Genet.">
        <title>Genomic analysis of the basal lineage fungus Rhizopus oryzae reveals a whole-genome duplication.</title>
        <authorList>
            <person name="Ma L.-J."/>
            <person name="Ibrahim A.S."/>
            <person name="Skory C."/>
            <person name="Grabherr M.G."/>
            <person name="Burger G."/>
            <person name="Butler M."/>
            <person name="Elias M."/>
            <person name="Idnurm A."/>
            <person name="Lang B.F."/>
            <person name="Sone T."/>
            <person name="Abe A."/>
            <person name="Calvo S.E."/>
            <person name="Corrochano L.M."/>
            <person name="Engels R."/>
            <person name="Fu J."/>
            <person name="Hansberg W."/>
            <person name="Kim J.-M."/>
            <person name="Kodira C.D."/>
            <person name="Koehrsen M.J."/>
            <person name="Liu B."/>
            <person name="Miranda-Saavedra D."/>
            <person name="O'Leary S."/>
            <person name="Ortiz-Castellanos L."/>
            <person name="Poulter R."/>
            <person name="Rodriguez-Romero J."/>
            <person name="Ruiz-Herrera J."/>
            <person name="Shen Y.-Q."/>
            <person name="Zeng Q."/>
            <person name="Galagan J."/>
            <person name="Birren B.W."/>
            <person name="Cuomo C.A."/>
            <person name="Wickes B.L."/>
        </authorList>
    </citation>
    <scope>NUCLEOTIDE SEQUENCE [LARGE SCALE GENOMIC DNA]</scope>
    <source>
        <strain evidence="6">RA 99-880 / ATCC MYA-4621 / FGSC 9543 / NRRL 43880</strain>
    </source>
</reference>